<evidence type="ECO:0000256" key="1">
    <source>
        <dbReference type="SAM" id="SignalP"/>
    </source>
</evidence>
<keyword evidence="1" id="KW-0732">Signal</keyword>
<reference evidence="2" key="1">
    <citation type="submission" date="2021-02" db="EMBL/GenBank/DDBJ databases">
        <title>Genome sequence Cadophora malorum strain M34.</title>
        <authorList>
            <person name="Stefanovic E."/>
            <person name="Vu D."/>
            <person name="Scully C."/>
            <person name="Dijksterhuis J."/>
            <person name="Roader J."/>
            <person name="Houbraken J."/>
        </authorList>
    </citation>
    <scope>NUCLEOTIDE SEQUENCE</scope>
    <source>
        <strain evidence="2">M34</strain>
    </source>
</reference>
<evidence type="ECO:0000313" key="2">
    <source>
        <dbReference type="EMBL" id="KAG4419118.1"/>
    </source>
</evidence>
<keyword evidence="3" id="KW-1185">Reference proteome</keyword>
<feature type="chain" id="PRO_5034777995" evidence="1">
    <location>
        <begin position="20"/>
        <end position="111"/>
    </location>
</feature>
<proteinExistence type="predicted"/>
<dbReference type="EMBL" id="JAFJYH010000112">
    <property type="protein sequence ID" value="KAG4419118.1"/>
    <property type="molecule type" value="Genomic_DNA"/>
</dbReference>
<accession>A0A8H7THR5</accession>
<comment type="caution">
    <text evidence="2">The sequence shown here is derived from an EMBL/GenBank/DDBJ whole genome shotgun (WGS) entry which is preliminary data.</text>
</comment>
<sequence length="111" mass="12023">MQFSTVFIAILAAAPGALADLHNIAWCYDLVPAQNFKIGPSTTDRDDVTQKACARYKARNTGTKQWDTCPDCVMSTNGAENIVCRSNAKHIGGDEWNYYCKQEGADASGAS</sequence>
<gene>
    <name evidence="2" type="ORF">IFR04_007714</name>
</gene>
<feature type="signal peptide" evidence="1">
    <location>
        <begin position="1"/>
        <end position="19"/>
    </location>
</feature>
<name>A0A8H7THR5_9HELO</name>
<evidence type="ECO:0000313" key="3">
    <source>
        <dbReference type="Proteomes" id="UP000664132"/>
    </source>
</evidence>
<protein>
    <submittedName>
        <fullName evidence="2">Uncharacterized protein</fullName>
    </submittedName>
</protein>
<dbReference type="AlphaFoldDB" id="A0A8H7THR5"/>
<dbReference type="OrthoDB" id="3489571at2759"/>
<dbReference type="Proteomes" id="UP000664132">
    <property type="component" value="Unassembled WGS sequence"/>
</dbReference>
<organism evidence="2 3">
    <name type="scientific">Cadophora malorum</name>
    <dbReference type="NCBI Taxonomy" id="108018"/>
    <lineage>
        <taxon>Eukaryota</taxon>
        <taxon>Fungi</taxon>
        <taxon>Dikarya</taxon>
        <taxon>Ascomycota</taxon>
        <taxon>Pezizomycotina</taxon>
        <taxon>Leotiomycetes</taxon>
        <taxon>Helotiales</taxon>
        <taxon>Ploettnerulaceae</taxon>
        <taxon>Cadophora</taxon>
    </lineage>
</organism>